<dbReference type="InterPro" id="IPR042265">
    <property type="entry name" value="DPH1/DPH2_3"/>
</dbReference>
<dbReference type="GO" id="GO:0090560">
    <property type="term" value="F:2-(3-amino-3-carboxypropyl)histidine synthase activity"/>
    <property type="evidence" value="ECO:0007669"/>
    <property type="project" value="UniProtKB-UniRule"/>
</dbReference>
<evidence type="ECO:0000256" key="10">
    <source>
        <dbReference type="ARBA" id="ARBA00048403"/>
    </source>
</evidence>
<dbReference type="SFLD" id="SFLDS00032">
    <property type="entry name" value="Radical_SAM_3-amino-3-carboxyp"/>
    <property type="match status" value="1"/>
</dbReference>
<evidence type="ECO:0000256" key="7">
    <source>
        <dbReference type="ARBA" id="ARBA00022723"/>
    </source>
</evidence>
<dbReference type="InterPro" id="IPR035435">
    <property type="entry name" value="DPH1/DPH2_euk_archaea"/>
</dbReference>
<comment type="caution">
    <text evidence="12">The sequence shown here is derived from an EMBL/GenBank/DDBJ whole genome shotgun (WGS) entry which is preliminary data.</text>
</comment>
<evidence type="ECO:0000256" key="3">
    <source>
        <dbReference type="ARBA" id="ARBA00012221"/>
    </source>
</evidence>
<organism evidence="12 13">
    <name type="scientific">Prototheca wickerhamii</name>
    <dbReference type="NCBI Taxonomy" id="3111"/>
    <lineage>
        <taxon>Eukaryota</taxon>
        <taxon>Viridiplantae</taxon>
        <taxon>Chlorophyta</taxon>
        <taxon>core chlorophytes</taxon>
        <taxon>Trebouxiophyceae</taxon>
        <taxon>Chlorellales</taxon>
        <taxon>Chlorellaceae</taxon>
        <taxon>Prototheca</taxon>
    </lineage>
</organism>
<evidence type="ECO:0000256" key="4">
    <source>
        <dbReference type="ARBA" id="ARBA00021915"/>
    </source>
</evidence>
<evidence type="ECO:0000256" key="1">
    <source>
        <dbReference type="ARBA" id="ARBA00005156"/>
    </source>
</evidence>
<evidence type="ECO:0000256" key="6">
    <source>
        <dbReference type="ARBA" id="ARBA00022691"/>
    </source>
</evidence>
<evidence type="ECO:0000256" key="11">
    <source>
        <dbReference type="PIRNR" id="PIRNR004967"/>
    </source>
</evidence>
<dbReference type="GO" id="GO:0046872">
    <property type="term" value="F:metal ion binding"/>
    <property type="evidence" value="ECO:0007669"/>
    <property type="project" value="UniProtKB-KW"/>
</dbReference>
<dbReference type="NCBIfam" id="TIGR00322">
    <property type="entry name" value="diphth2_R"/>
    <property type="match status" value="1"/>
</dbReference>
<evidence type="ECO:0000256" key="8">
    <source>
        <dbReference type="ARBA" id="ARBA00023004"/>
    </source>
</evidence>
<dbReference type="InterPro" id="IPR042264">
    <property type="entry name" value="DPH1/DPH2_2"/>
</dbReference>
<dbReference type="Proteomes" id="UP001255856">
    <property type="component" value="Unassembled WGS sequence"/>
</dbReference>
<dbReference type="GO" id="GO:0017183">
    <property type="term" value="P:protein histidyl modification to diphthamide"/>
    <property type="evidence" value="ECO:0007669"/>
    <property type="project" value="UniProtKB-UniRule"/>
</dbReference>
<dbReference type="Gene3D" id="3.40.50.11840">
    <property type="entry name" value="Diphthamide synthesis DPH1/DPH2 domain 1"/>
    <property type="match status" value="1"/>
</dbReference>
<dbReference type="Gene3D" id="3.40.50.11860">
    <property type="entry name" value="Diphthamide synthesis DPH1/DPH2 domain 3"/>
    <property type="match status" value="1"/>
</dbReference>
<comment type="similarity">
    <text evidence="2 11">Belongs to the DPH1/DPH2 family. DPH1 subfamily.</text>
</comment>
<proteinExistence type="inferred from homology"/>
<dbReference type="FunFam" id="3.40.50.11860:FF:000002">
    <property type="entry name" value="2-(3-amino-3-carboxypropyl)histidine synthase subunit 1"/>
    <property type="match status" value="1"/>
</dbReference>
<evidence type="ECO:0000256" key="9">
    <source>
        <dbReference type="ARBA" id="ARBA00023014"/>
    </source>
</evidence>
<accession>A0AAD9III0</accession>
<evidence type="ECO:0000313" key="13">
    <source>
        <dbReference type="Proteomes" id="UP001255856"/>
    </source>
</evidence>
<comment type="catalytic activity">
    <reaction evidence="10 11">
        <text>L-histidyl-[translation elongation factor 2] + S-adenosyl-L-methionine = 2-[(3S)-amino-3-carboxypropyl]-L-histidyl-[translation elongation factor 2] + S-methyl-5'-thioadenosine + H(+)</text>
        <dbReference type="Rhea" id="RHEA:36783"/>
        <dbReference type="Rhea" id="RHEA-COMP:9748"/>
        <dbReference type="Rhea" id="RHEA-COMP:9749"/>
        <dbReference type="ChEBI" id="CHEBI:15378"/>
        <dbReference type="ChEBI" id="CHEBI:17509"/>
        <dbReference type="ChEBI" id="CHEBI:29979"/>
        <dbReference type="ChEBI" id="CHEBI:59789"/>
        <dbReference type="ChEBI" id="CHEBI:73995"/>
        <dbReference type="EC" id="2.5.1.108"/>
    </reaction>
</comment>
<dbReference type="EC" id="2.5.1.108" evidence="3 11"/>
<dbReference type="AlphaFoldDB" id="A0AAD9III0"/>
<keyword evidence="9" id="KW-0411">Iron-sulfur</keyword>
<dbReference type="InterPro" id="IPR016435">
    <property type="entry name" value="DPH1/DPH2"/>
</dbReference>
<keyword evidence="7" id="KW-0479">Metal-binding</keyword>
<keyword evidence="8" id="KW-0408">Iron</keyword>
<evidence type="ECO:0000256" key="2">
    <source>
        <dbReference type="ARBA" id="ARBA00010173"/>
    </source>
</evidence>
<comment type="cofactor">
    <cofactor evidence="11">
        <name>[4Fe-4S] cluster</name>
        <dbReference type="ChEBI" id="CHEBI:49883"/>
    </cofactor>
    <text evidence="11">Binds 1 [4Fe-4S] cluster per subunit. The cluster is coordinated with 3 cysteines and an exchangeable S-adenosyl-L-methionine.</text>
</comment>
<name>A0AAD9III0_PROWI</name>
<dbReference type="EMBL" id="JASFZW010000005">
    <property type="protein sequence ID" value="KAK2078178.1"/>
    <property type="molecule type" value="Genomic_DNA"/>
</dbReference>
<keyword evidence="6 11" id="KW-0949">S-adenosyl-L-methionine</keyword>
<dbReference type="FunFam" id="3.40.50.11840:FF:000001">
    <property type="entry name" value="2-(3-amino-3-carboxypropyl)histidine synthase subunit 1"/>
    <property type="match status" value="1"/>
</dbReference>
<gene>
    <name evidence="12" type="ORF">QBZ16_004046</name>
</gene>
<comment type="pathway">
    <text evidence="1 11">Protein modification; peptidyl-diphthamide biosynthesis.</text>
</comment>
<reference evidence="12" key="1">
    <citation type="submission" date="2021-01" db="EMBL/GenBank/DDBJ databases">
        <authorList>
            <person name="Eckstrom K.M.E."/>
        </authorList>
    </citation>
    <scope>NUCLEOTIDE SEQUENCE</scope>
    <source>
        <strain evidence="12">UVCC 0001</strain>
    </source>
</reference>
<dbReference type="PIRSF" id="PIRSF004967">
    <property type="entry name" value="DPH1"/>
    <property type="match status" value="1"/>
</dbReference>
<keyword evidence="13" id="KW-1185">Reference proteome</keyword>
<sequence>MTSSEPTRFSGIAESTSLTVAPRAARRVIPDDILHNTALNEAIGLLPRNYNFEIHKTVWRLRKAGAQTVALQFPEGLLMYACVISDILQAHTAARRVYVMGDVTFGACCVDDYSAAALGADFLVHYGHSCLVPVDVTSIPCMYVFVDIQADVEHLVRSVRLTFAPGARLALAGTIQFASSLQQARAALAADYPSAGISQAPPLSPGEVLGCTAPRLPEDTEALVFLADGRFHLEAAMIANPSVPAYRYDPYARQLTRERYDHQGMRDARRQAIAAGARGNVWGLVLGTLGRQGNPALLATIEKLVRARGKQYITVLLSEVTPAKLRALSPGIDTWVQIACPRLSIDWGEGFDKPTLNPYEAFVALGEVPGWWEGDGDEAEEGRYPMDYYSAKGGPWAGAYRRAHKPAGSGAAALAKLRAARAAARAATGAEDTK</sequence>
<evidence type="ECO:0000313" key="12">
    <source>
        <dbReference type="EMBL" id="KAK2078178.1"/>
    </source>
</evidence>
<dbReference type="PANTHER" id="PTHR10762:SF1">
    <property type="entry name" value="2-(3-AMINO-3-CARBOXYPROPYL)HISTIDINE SYNTHASE SUBUNIT 1"/>
    <property type="match status" value="1"/>
</dbReference>
<protein>
    <recommendedName>
        <fullName evidence="4 11">2-(3-amino-3-carboxypropyl)histidine synthase subunit 1</fullName>
        <ecNumber evidence="3 11">2.5.1.108</ecNumber>
    </recommendedName>
</protein>
<keyword evidence="5 11" id="KW-0808">Transferase</keyword>
<dbReference type="PANTHER" id="PTHR10762">
    <property type="entry name" value="DIPHTHAMIDE BIOSYNTHESIS PROTEIN"/>
    <property type="match status" value="1"/>
</dbReference>
<dbReference type="InterPro" id="IPR042263">
    <property type="entry name" value="DPH1/DPH2_1"/>
</dbReference>
<dbReference type="Pfam" id="PF01866">
    <property type="entry name" value="Diphthamide_syn"/>
    <property type="match status" value="1"/>
</dbReference>
<dbReference type="GO" id="GO:0051539">
    <property type="term" value="F:4 iron, 4 sulfur cluster binding"/>
    <property type="evidence" value="ECO:0007669"/>
    <property type="project" value="UniProtKB-UniRule"/>
</dbReference>
<comment type="function">
    <text evidence="11">Catalyzes the first step of diphthamide biosynthesis, a post-translational modification of histidine which occurs in elongation factor 2.</text>
</comment>
<dbReference type="FunFam" id="3.40.50.11850:FF:000001">
    <property type="entry name" value="2-(3-amino-3-carboxypropyl)histidine synthase subunit 1"/>
    <property type="match status" value="1"/>
</dbReference>
<keyword evidence="11" id="KW-0004">4Fe-4S</keyword>
<evidence type="ECO:0000256" key="5">
    <source>
        <dbReference type="ARBA" id="ARBA00022679"/>
    </source>
</evidence>
<dbReference type="Gene3D" id="3.40.50.11850">
    <property type="entry name" value="Diphthamide synthesis DPH1/DPH2 domain 2"/>
    <property type="match status" value="1"/>
</dbReference>